<keyword evidence="3" id="KW-1185">Reference proteome</keyword>
<keyword evidence="1" id="KW-1133">Transmembrane helix</keyword>
<comment type="caution">
    <text evidence="2">The sequence shown here is derived from an EMBL/GenBank/DDBJ whole genome shotgun (WGS) entry which is preliminary data.</text>
</comment>
<dbReference type="Proteomes" id="UP000238479">
    <property type="component" value="Chromosome 5"/>
</dbReference>
<dbReference type="EMBL" id="PDCK01000043">
    <property type="protein sequence ID" value="PRQ28266.1"/>
    <property type="molecule type" value="Genomic_DNA"/>
</dbReference>
<dbReference type="InterPro" id="IPR052592">
    <property type="entry name" value="LRR-RLK"/>
</dbReference>
<dbReference type="InterPro" id="IPR032675">
    <property type="entry name" value="LRR_dom_sf"/>
</dbReference>
<dbReference type="STRING" id="74649.A0A2P6Q270"/>
<keyword evidence="2" id="KW-0723">Serine/threonine-protein kinase</keyword>
<sequence>MCSKLRMNKKKYLLGAHLQWQNQDTKVGDLSNNQLTGTIPESLGNLTFASGIYLSGNFLKGSIPASLGKLTYLRLLVISDVGDSHFQFLPSNMTRSLFTLMLRNCSISGQIPSDMGNMSSLSNLSFSNNMLSGKIPDWVQNATWSKMYVSIYCTSYLLCIEMPITFITLLTFSS</sequence>
<keyword evidence="2" id="KW-0808">Transferase</keyword>
<dbReference type="GO" id="GO:0004674">
    <property type="term" value="F:protein serine/threonine kinase activity"/>
    <property type="evidence" value="ECO:0007669"/>
    <property type="project" value="UniProtKB-KW"/>
</dbReference>
<dbReference type="Gramene" id="PRQ28266">
    <property type="protein sequence ID" value="PRQ28266"/>
    <property type="gene ID" value="RchiOBHm_Chr5g0001211"/>
</dbReference>
<keyword evidence="2" id="KW-0418">Kinase</keyword>
<gene>
    <name evidence="2" type="ORF">RchiOBHm_Chr5g0001211</name>
</gene>
<dbReference type="Gene3D" id="3.80.10.10">
    <property type="entry name" value="Ribonuclease Inhibitor"/>
    <property type="match status" value="1"/>
</dbReference>
<dbReference type="PANTHER" id="PTHR48054:SF14">
    <property type="entry name" value="MDIS1-INTERACTING RECEPTOR LIKE KINASE 2-LIKE"/>
    <property type="match status" value="1"/>
</dbReference>
<dbReference type="EC" id="2.7.11.1" evidence="2"/>
<dbReference type="InterPro" id="IPR001611">
    <property type="entry name" value="Leu-rich_rpt"/>
</dbReference>
<dbReference type="PANTHER" id="PTHR48054">
    <property type="entry name" value="RECEPTOR KINASE-LIKE PROTEIN XA21"/>
    <property type="match status" value="1"/>
</dbReference>
<evidence type="ECO:0000313" key="2">
    <source>
        <dbReference type="EMBL" id="PRQ28266.1"/>
    </source>
</evidence>
<evidence type="ECO:0000313" key="3">
    <source>
        <dbReference type="Proteomes" id="UP000238479"/>
    </source>
</evidence>
<name>A0A2P6Q270_ROSCH</name>
<accession>A0A2P6Q270</accession>
<dbReference type="AlphaFoldDB" id="A0A2P6Q270"/>
<keyword evidence="1" id="KW-0472">Membrane</keyword>
<organism evidence="2 3">
    <name type="scientific">Rosa chinensis</name>
    <name type="common">China rose</name>
    <dbReference type="NCBI Taxonomy" id="74649"/>
    <lineage>
        <taxon>Eukaryota</taxon>
        <taxon>Viridiplantae</taxon>
        <taxon>Streptophyta</taxon>
        <taxon>Embryophyta</taxon>
        <taxon>Tracheophyta</taxon>
        <taxon>Spermatophyta</taxon>
        <taxon>Magnoliopsida</taxon>
        <taxon>eudicotyledons</taxon>
        <taxon>Gunneridae</taxon>
        <taxon>Pentapetalae</taxon>
        <taxon>rosids</taxon>
        <taxon>fabids</taxon>
        <taxon>Rosales</taxon>
        <taxon>Rosaceae</taxon>
        <taxon>Rosoideae</taxon>
        <taxon>Rosoideae incertae sedis</taxon>
        <taxon>Rosa</taxon>
    </lineage>
</organism>
<reference evidence="2 3" key="1">
    <citation type="journal article" date="2018" name="Nat. Genet.">
        <title>The Rosa genome provides new insights in the design of modern roses.</title>
        <authorList>
            <person name="Bendahmane M."/>
        </authorList>
    </citation>
    <scope>NUCLEOTIDE SEQUENCE [LARGE SCALE GENOMIC DNA]</scope>
    <source>
        <strain evidence="3">cv. Old Blush</strain>
    </source>
</reference>
<evidence type="ECO:0000256" key="1">
    <source>
        <dbReference type="SAM" id="Phobius"/>
    </source>
</evidence>
<feature type="transmembrane region" description="Helical" evidence="1">
    <location>
        <begin position="149"/>
        <end position="172"/>
    </location>
</feature>
<protein>
    <submittedName>
        <fullName evidence="2">Putative non-specific serine/threonine protein kinase</fullName>
        <ecNumber evidence="2">2.7.11.1</ecNumber>
    </submittedName>
</protein>
<dbReference type="Pfam" id="PF00560">
    <property type="entry name" value="LRR_1"/>
    <property type="match status" value="4"/>
</dbReference>
<keyword evidence="1" id="KW-0812">Transmembrane</keyword>
<proteinExistence type="predicted"/>
<dbReference type="SUPFAM" id="SSF52058">
    <property type="entry name" value="L domain-like"/>
    <property type="match status" value="1"/>
</dbReference>